<dbReference type="EMBL" id="BMON01000004">
    <property type="protein sequence ID" value="GGM50049.1"/>
    <property type="molecule type" value="Genomic_DNA"/>
</dbReference>
<dbReference type="EMBL" id="JAMQCP010000005">
    <property type="protein sequence ID" value="MDS0255833.1"/>
    <property type="molecule type" value="Genomic_DNA"/>
</dbReference>
<reference evidence="4 6" key="3">
    <citation type="submission" date="2022-06" db="EMBL/GenBank/DDBJ databases">
        <title>Haloarcula sp. a new haloarchaeum isolate from saline soil.</title>
        <authorList>
            <person name="Strakova D."/>
            <person name="Galisteo C."/>
            <person name="Sanchez-Porro C."/>
            <person name="Ventosa A."/>
        </authorList>
    </citation>
    <scope>NUCLEOTIDE SEQUENCE [LARGE SCALE GENOMIC DNA]</scope>
    <source>
        <strain evidence="4 6">JCM 15760</strain>
    </source>
</reference>
<evidence type="ECO:0000313" key="3">
    <source>
        <dbReference type="EMBL" id="GGM50049.1"/>
    </source>
</evidence>
<organism evidence="3 5">
    <name type="scientific">Haloarcula argentinensis</name>
    <dbReference type="NCBI Taxonomy" id="43776"/>
    <lineage>
        <taxon>Archaea</taxon>
        <taxon>Methanobacteriati</taxon>
        <taxon>Methanobacteriota</taxon>
        <taxon>Stenosarchaea group</taxon>
        <taxon>Halobacteria</taxon>
        <taxon>Halobacteriales</taxon>
        <taxon>Haloarculaceae</taxon>
        <taxon>Haloarcula</taxon>
    </lineage>
</organism>
<dbReference type="OrthoDB" id="238548at2157"/>
<evidence type="ECO:0000256" key="1">
    <source>
        <dbReference type="SAM" id="MobiDB-lite"/>
    </source>
</evidence>
<feature type="region of interest" description="Disordered" evidence="1">
    <location>
        <begin position="22"/>
        <end position="44"/>
    </location>
</feature>
<dbReference type="PROSITE" id="PS51257">
    <property type="entry name" value="PROKAR_LIPOPROTEIN"/>
    <property type="match status" value="1"/>
</dbReference>
<reference evidence="3" key="1">
    <citation type="journal article" date="2014" name="Int. J. Syst. Evol. Microbiol.">
        <title>Complete genome sequence of Corynebacterium casei LMG S-19264T (=DSM 44701T), isolated from a smear-ripened cheese.</title>
        <authorList>
            <consortium name="US DOE Joint Genome Institute (JGI-PGF)"/>
            <person name="Walter F."/>
            <person name="Albersmeier A."/>
            <person name="Kalinowski J."/>
            <person name="Ruckert C."/>
        </authorList>
    </citation>
    <scope>NUCLEOTIDE SEQUENCE</scope>
    <source>
        <strain evidence="3">JCM 15759</strain>
    </source>
</reference>
<name>A0A830FIG3_HALAR</name>
<feature type="domain" description="DUF8121" evidence="2">
    <location>
        <begin position="27"/>
        <end position="190"/>
    </location>
</feature>
<accession>A0A830FIG3</accession>
<protein>
    <recommendedName>
        <fullName evidence="2">DUF8121 domain-containing protein</fullName>
    </recommendedName>
</protein>
<evidence type="ECO:0000313" key="4">
    <source>
        <dbReference type="EMBL" id="MDS0255833.1"/>
    </source>
</evidence>
<proteinExistence type="predicted"/>
<dbReference type="Proteomes" id="UP001248536">
    <property type="component" value="Unassembled WGS sequence"/>
</dbReference>
<keyword evidence="6" id="KW-1185">Reference proteome</keyword>
<sequence>MRRRAFLASALTAASTTAAGCSAIPSQTEHTDPTVKTDDNPRDDGKYLEFREDGSDLATVGVDPRFAPLPNHFHTSISHPEDTELRWLTQRFVALGGDGTPPQLSLEGPFMGDHKPHPSVSLFREGTAAVVEVHRFGEIANETVFIDLPVTRWPESAVRFVVESTVKLVKPGLPDRTHVLNGQLEFEVPAETEAGE</sequence>
<gene>
    <name evidence="3" type="ORF">GCM10009006_34100</name>
    <name evidence="4" type="ORF">NC662_19195</name>
</gene>
<dbReference type="RefSeq" id="WP_005532671.1">
    <property type="nucleotide sequence ID" value="NZ_BAABDY010000005.1"/>
</dbReference>
<evidence type="ECO:0000259" key="2">
    <source>
        <dbReference type="Pfam" id="PF26441"/>
    </source>
</evidence>
<comment type="caution">
    <text evidence="3">The sequence shown here is derived from an EMBL/GenBank/DDBJ whole genome shotgun (WGS) entry which is preliminary data.</text>
</comment>
<dbReference type="AlphaFoldDB" id="A0A830FIG3"/>
<evidence type="ECO:0000313" key="5">
    <source>
        <dbReference type="Proteomes" id="UP000656367"/>
    </source>
</evidence>
<dbReference type="Pfam" id="PF26441">
    <property type="entry name" value="DUF8121"/>
    <property type="match status" value="1"/>
</dbReference>
<reference evidence="3" key="2">
    <citation type="submission" date="2020-09" db="EMBL/GenBank/DDBJ databases">
        <authorList>
            <person name="Sun Q."/>
            <person name="Ohkuma M."/>
        </authorList>
    </citation>
    <scope>NUCLEOTIDE SEQUENCE</scope>
    <source>
        <strain evidence="3">JCM 15759</strain>
    </source>
</reference>
<dbReference type="Proteomes" id="UP000656367">
    <property type="component" value="Unassembled WGS sequence"/>
</dbReference>
<feature type="compositionally biased region" description="Basic and acidic residues" evidence="1">
    <location>
        <begin position="29"/>
        <end position="44"/>
    </location>
</feature>
<dbReference type="InterPro" id="IPR058434">
    <property type="entry name" value="DUF8121"/>
</dbReference>
<evidence type="ECO:0000313" key="6">
    <source>
        <dbReference type="Proteomes" id="UP001248536"/>
    </source>
</evidence>